<keyword evidence="3" id="KW-1185">Reference proteome</keyword>
<dbReference type="InterPro" id="IPR026899">
    <property type="entry name" value="FKS1-like_dom1"/>
</dbReference>
<evidence type="ECO:0000313" key="2">
    <source>
        <dbReference type="EMBL" id="KAK9114260.1"/>
    </source>
</evidence>
<dbReference type="AlphaFoldDB" id="A0AAP0IFD4"/>
<dbReference type="PANTHER" id="PTHR12741">
    <property type="entry name" value="LYST-INTERACTING PROTEIN LIP5 DOPAMINE RESPONSIVE PROTEIN DRG-1"/>
    <property type="match status" value="1"/>
</dbReference>
<gene>
    <name evidence="2" type="ORF">Syun_021057</name>
</gene>
<dbReference type="PANTHER" id="PTHR12741:SF7">
    <property type="entry name" value="CALLOSE SYNTHASE 12"/>
    <property type="match status" value="1"/>
</dbReference>
<dbReference type="GO" id="GO:0005886">
    <property type="term" value="C:plasma membrane"/>
    <property type="evidence" value="ECO:0007669"/>
    <property type="project" value="TreeGrafter"/>
</dbReference>
<dbReference type="EMBL" id="JBBNAF010000009">
    <property type="protein sequence ID" value="KAK9114260.1"/>
    <property type="molecule type" value="Genomic_DNA"/>
</dbReference>
<feature type="domain" description="1,3-beta-glucan synthase component FKS1-like" evidence="1">
    <location>
        <begin position="203"/>
        <end position="319"/>
    </location>
</feature>
<dbReference type="Pfam" id="PF14288">
    <property type="entry name" value="FKS1_dom1"/>
    <property type="match status" value="1"/>
</dbReference>
<organism evidence="2 3">
    <name type="scientific">Stephania yunnanensis</name>
    <dbReference type="NCBI Taxonomy" id="152371"/>
    <lineage>
        <taxon>Eukaryota</taxon>
        <taxon>Viridiplantae</taxon>
        <taxon>Streptophyta</taxon>
        <taxon>Embryophyta</taxon>
        <taxon>Tracheophyta</taxon>
        <taxon>Spermatophyta</taxon>
        <taxon>Magnoliopsida</taxon>
        <taxon>Ranunculales</taxon>
        <taxon>Menispermaceae</taxon>
        <taxon>Menispermoideae</taxon>
        <taxon>Cissampelideae</taxon>
        <taxon>Stephania</taxon>
    </lineage>
</organism>
<evidence type="ECO:0000259" key="1">
    <source>
        <dbReference type="SMART" id="SM01205"/>
    </source>
</evidence>
<dbReference type="GO" id="GO:0046527">
    <property type="term" value="F:glucosyltransferase activity"/>
    <property type="evidence" value="ECO:0007669"/>
    <property type="project" value="TreeGrafter"/>
</dbReference>
<accession>A0AAP0IFD4</accession>
<protein>
    <recommendedName>
        <fullName evidence="1">1,3-beta-glucan synthase component FKS1-like domain-containing protein</fullName>
    </recommendedName>
</protein>
<proteinExistence type="predicted"/>
<sequence length="364" mass="41877">MMEYSPFDSFPHPLPPLILFATPPFSPTEDVAYKTLISTRASSLSLACLIRCFLGLRLFSFSYFRSHKQGSTSRSSPLTLTTLTAVSLTASLTGSRITLHSSQFTQAQKHTSLSLKHLLDWLGIFFWFQRDNIRNQQEHLVLHLANAQMRLQTPPDPIGSLNPSVIYRFRRGLLSNYSSWCSYLGQKSKIWLPEPNPHSADLRRELLYAALYFPHMGGVRQPPLHARMHPLHLPSHSLRIEPHFGDYIDENTRGPVIPSTCRENGFLNLVVMPVYDLVKREVESSRNGNVPHSAWRNYGDINEYFWSRRCIRRLSWPFDLGSSFFVEKGKTGFVEQSSFWNVFRSFDRLWVLSILFLQASIIVV</sequence>
<name>A0AAP0IFD4_9MAGN</name>
<comment type="caution">
    <text evidence="2">The sequence shown here is derived from an EMBL/GenBank/DDBJ whole genome shotgun (WGS) entry which is preliminary data.</text>
</comment>
<dbReference type="Proteomes" id="UP001420932">
    <property type="component" value="Unassembled WGS sequence"/>
</dbReference>
<reference evidence="2 3" key="1">
    <citation type="submission" date="2024-01" db="EMBL/GenBank/DDBJ databases">
        <title>Genome assemblies of Stephania.</title>
        <authorList>
            <person name="Yang L."/>
        </authorList>
    </citation>
    <scope>NUCLEOTIDE SEQUENCE [LARGE SCALE GENOMIC DNA]</scope>
    <source>
        <strain evidence="2">YNDBR</strain>
        <tissue evidence="2">Leaf</tissue>
    </source>
</reference>
<evidence type="ECO:0000313" key="3">
    <source>
        <dbReference type="Proteomes" id="UP001420932"/>
    </source>
</evidence>
<dbReference type="SMART" id="SM01205">
    <property type="entry name" value="FKS1_dom1"/>
    <property type="match status" value="1"/>
</dbReference>